<evidence type="ECO:0000313" key="7">
    <source>
        <dbReference type="Proteomes" id="UP000002281"/>
    </source>
</evidence>
<keyword evidence="2" id="KW-0694">RNA-binding</keyword>
<dbReference type="PANTHER" id="PTHR15683:SF4">
    <property type="entry name" value="SCAFFOLD ATTACHMENT FACTOR B2"/>
    <property type="match status" value="1"/>
</dbReference>
<evidence type="ECO:0000259" key="5">
    <source>
        <dbReference type="PROSITE" id="PS50800"/>
    </source>
</evidence>
<dbReference type="PANTHER" id="PTHR15683">
    <property type="entry name" value="SCAFFOLD ATTACHMENT FACTOR B-RELATED"/>
    <property type="match status" value="1"/>
</dbReference>
<dbReference type="VGNC" id="VGNC:22668">
    <property type="gene designation" value="SAFB2"/>
</dbReference>
<keyword evidence="7" id="KW-1185">Reference proteome</keyword>
<evidence type="ECO:0000313" key="8">
    <source>
        <dbReference type="VGNC" id="VGNC:22668"/>
    </source>
</evidence>
<dbReference type="AlphaFoldDB" id="A0A5F5PTD0"/>
<evidence type="ECO:0000256" key="1">
    <source>
        <dbReference type="ARBA" id="ARBA00004123"/>
    </source>
</evidence>
<dbReference type="GO" id="GO:0005634">
    <property type="term" value="C:nucleus"/>
    <property type="evidence" value="ECO:0007669"/>
    <property type="project" value="UniProtKB-SubCell"/>
</dbReference>
<keyword evidence="3" id="KW-0539">Nucleus</keyword>
<dbReference type="SUPFAM" id="SSF68906">
    <property type="entry name" value="SAP domain"/>
    <property type="match status" value="1"/>
</dbReference>
<dbReference type="GeneTree" id="ENSGT00940000161482"/>
<dbReference type="Ensembl" id="ENSECAT00000066141.2">
    <property type="protein sequence ID" value="ENSECAP00000051632.2"/>
    <property type="gene ID" value="ENSECAG00000018978.4"/>
</dbReference>
<dbReference type="Pfam" id="PF02037">
    <property type="entry name" value="SAP"/>
    <property type="match status" value="1"/>
</dbReference>
<dbReference type="InterPro" id="IPR051738">
    <property type="entry name" value="SAF_Modulators"/>
</dbReference>
<evidence type="ECO:0000256" key="2">
    <source>
        <dbReference type="ARBA" id="ARBA00022884"/>
    </source>
</evidence>
<name>A0A5F5PTD0_HORSE</name>
<dbReference type="Proteomes" id="UP000002281">
    <property type="component" value="Chromosome 7"/>
</dbReference>
<dbReference type="Gene3D" id="1.10.720.30">
    <property type="entry name" value="SAP domain"/>
    <property type="match status" value="1"/>
</dbReference>
<dbReference type="PROSITE" id="PS50800">
    <property type="entry name" value="SAP"/>
    <property type="match status" value="1"/>
</dbReference>
<evidence type="ECO:0000256" key="4">
    <source>
        <dbReference type="SAM" id="MobiDB-lite"/>
    </source>
</evidence>
<dbReference type="ExpressionAtlas" id="A0A5F5PTD0">
    <property type="expression patterns" value="baseline"/>
</dbReference>
<evidence type="ECO:0000256" key="3">
    <source>
        <dbReference type="ARBA" id="ARBA00023242"/>
    </source>
</evidence>
<reference evidence="6 7" key="1">
    <citation type="journal article" date="2009" name="Science">
        <title>Genome sequence, comparative analysis, and population genetics of the domestic horse.</title>
        <authorList>
            <consortium name="Broad Institute Genome Sequencing Platform"/>
            <consortium name="Broad Institute Whole Genome Assembly Team"/>
            <person name="Wade C.M."/>
            <person name="Giulotto E."/>
            <person name="Sigurdsson S."/>
            <person name="Zoli M."/>
            <person name="Gnerre S."/>
            <person name="Imsland F."/>
            <person name="Lear T.L."/>
            <person name="Adelson D.L."/>
            <person name="Bailey E."/>
            <person name="Bellone R.R."/>
            <person name="Bloecker H."/>
            <person name="Distl O."/>
            <person name="Edgar R.C."/>
            <person name="Garber M."/>
            <person name="Leeb T."/>
            <person name="Mauceli E."/>
            <person name="MacLeod J.N."/>
            <person name="Penedo M.C.T."/>
            <person name="Raison J.M."/>
            <person name="Sharpe T."/>
            <person name="Vogel J."/>
            <person name="Andersson L."/>
            <person name="Antczak D.F."/>
            <person name="Biagi T."/>
            <person name="Binns M.M."/>
            <person name="Chowdhary B.P."/>
            <person name="Coleman S.J."/>
            <person name="Della Valle G."/>
            <person name="Fryc S."/>
            <person name="Guerin G."/>
            <person name="Hasegawa T."/>
            <person name="Hill E.W."/>
            <person name="Jurka J."/>
            <person name="Kiialainen A."/>
            <person name="Lindgren G."/>
            <person name="Liu J."/>
            <person name="Magnani E."/>
            <person name="Mickelson J.R."/>
            <person name="Murray J."/>
            <person name="Nergadze S.G."/>
            <person name="Onofrio R."/>
            <person name="Pedroni S."/>
            <person name="Piras M.F."/>
            <person name="Raudsepp T."/>
            <person name="Rocchi M."/>
            <person name="Roeed K.H."/>
            <person name="Ryder O.A."/>
            <person name="Searle S."/>
            <person name="Skow L."/>
            <person name="Swinburne J.E."/>
            <person name="Syvaenen A.C."/>
            <person name="Tozaki T."/>
            <person name="Valberg S.J."/>
            <person name="Vaudin M."/>
            <person name="White J.R."/>
            <person name="Zody M.C."/>
            <person name="Lander E.S."/>
            <person name="Lindblad-Toh K."/>
        </authorList>
    </citation>
    <scope>NUCLEOTIDE SEQUENCE [LARGE SCALE GENOMIC DNA]</scope>
    <source>
        <strain evidence="6 7">Thoroughbred</strain>
    </source>
</reference>
<dbReference type="Bgee" id="ENSECAG00000018978">
    <property type="expression patterns" value="Expressed in retina and 23 other cell types or tissues"/>
</dbReference>
<feature type="region of interest" description="Disordered" evidence="4">
    <location>
        <begin position="85"/>
        <end position="126"/>
    </location>
</feature>
<reference evidence="6" key="2">
    <citation type="submission" date="2025-08" db="UniProtKB">
        <authorList>
            <consortium name="Ensembl"/>
        </authorList>
    </citation>
    <scope>IDENTIFICATION</scope>
    <source>
        <strain evidence="6">Thoroughbred</strain>
    </source>
</reference>
<feature type="compositionally biased region" description="Acidic residues" evidence="4">
    <location>
        <begin position="98"/>
        <end position="118"/>
    </location>
</feature>
<evidence type="ECO:0000313" key="6">
    <source>
        <dbReference type="Ensembl" id="ENSECAP00000051632.2"/>
    </source>
</evidence>
<feature type="domain" description="SAP" evidence="5">
    <location>
        <begin position="30"/>
        <end position="64"/>
    </location>
</feature>
<reference evidence="6" key="3">
    <citation type="submission" date="2025-09" db="UniProtKB">
        <authorList>
            <consortium name="Ensembl"/>
        </authorList>
    </citation>
    <scope>IDENTIFICATION</scope>
    <source>
        <strain evidence="6">Thoroughbred</strain>
    </source>
</reference>
<dbReference type="FunFam" id="1.10.720.30:FF:000005">
    <property type="entry name" value="scaffold attachment factor B2 isoform X1"/>
    <property type="match status" value="1"/>
</dbReference>
<organism evidence="6 7">
    <name type="scientific">Equus caballus</name>
    <name type="common">Horse</name>
    <dbReference type="NCBI Taxonomy" id="9796"/>
    <lineage>
        <taxon>Eukaryota</taxon>
        <taxon>Metazoa</taxon>
        <taxon>Chordata</taxon>
        <taxon>Craniata</taxon>
        <taxon>Vertebrata</taxon>
        <taxon>Euteleostomi</taxon>
        <taxon>Mammalia</taxon>
        <taxon>Eutheria</taxon>
        <taxon>Laurasiatheria</taxon>
        <taxon>Perissodactyla</taxon>
        <taxon>Equidae</taxon>
        <taxon>Equus</taxon>
    </lineage>
</organism>
<accession>A0A5F5PTD0</accession>
<protein>
    <submittedName>
        <fullName evidence="6">Scaffold attachment factor B2</fullName>
    </submittedName>
</protein>
<gene>
    <name evidence="6 8" type="primary">SAFB2</name>
</gene>
<comment type="subcellular location">
    <subcellularLocation>
        <location evidence="1">Nucleus</location>
    </subcellularLocation>
</comment>
<dbReference type="GO" id="GO:0003723">
    <property type="term" value="F:RNA binding"/>
    <property type="evidence" value="ECO:0007669"/>
    <property type="project" value="UniProtKB-KW"/>
</dbReference>
<proteinExistence type="predicted"/>
<dbReference type="InterPro" id="IPR036361">
    <property type="entry name" value="SAP_dom_sf"/>
</dbReference>
<sequence length="295" mass="30990">MAETLAGSGDLGAGAAAVGLGASEAGTRRLSELRVIDLRAELKKRNLDTGGNKSVLMERLKRAVKEEGQDPEEIAVALEATSKKLAKRGVKGQKTEEEGTEDNGLEEDSRDGQEDTEAGLEGLPDMDMVDVSVLGEADAESSSTAGLGADGILESLCDSKGYVAAQLRELPAQLTGHAVGGWRRLREHSGCFTNGLQSPSGSAVHGGGLATNGNGTRRGELGHASFWKASWRRPLWIEVSCWSGVRPVRGQKGEWLTGGVEDTSGPDDQSLGFSFSSWGQWGVGGGLNKVEMPLS</sequence>
<dbReference type="SMART" id="SM00513">
    <property type="entry name" value="SAP"/>
    <property type="match status" value="1"/>
</dbReference>
<dbReference type="InterPro" id="IPR003034">
    <property type="entry name" value="SAP_dom"/>
</dbReference>